<sequence>MNVMSFALIKRPAITALLALSIFVVLTAGCGGQALPPASNTQSEPEISLIPGLSADQSRIVGDLGYPEQFYIAFDPYDSTRLETWIYPSEGKSSDFKDGRLSNQGTLEEQSAKYPPTTLHPQDFTKTMTVEEASVILGSPVYTQEVENSLMGGENTLVVFNNAILLFRAGGLLTIDTQVKPPEIPSPK</sequence>
<evidence type="ECO:0000313" key="1">
    <source>
        <dbReference type="EMBL" id="OFW58519.1"/>
    </source>
</evidence>
<dbReference type="EMBL" id="MELK01000022">
    <property type="protein sequence ID" value="OFW58519.1"/>
    <property type="molecule type" value="Genomic_DNA"/>
</dbReference>
<dbReference type="STRING" id="1797197.A2Y75_02930"/>
<name>A0A1F2WNU2_9ACTN</name>
<dbReference type="Proteomes" id="UP000177876">
    <property type="component" value="Unassembled WGS sequence"/>
</dbReference>
<gene>
    <name evidence="1" type="ORF">A2Y75_02930</name>
</gene>
<dbReference type="AlphaFoldDB" id="A0A1F2WNU2"/>
<proteinExistence type="predicted"/>
<accession>A0A1F2WNU2</accession>
<protein>
    <submittedName>
        <fullName evidence="1">Uncharacterized protein</fullName>
    </submittedName>
</protein>
<evidence type="ECO:0000313" key="2">
    <source>
        <dbReference type="Proteomes" id="UP000177876"/>
    </source>
</evidence>
<reference evidence="1 2" key="1">
    <citation type="journal article" date="2016" name="Nat. Commun.">
        <title>Thousands of microbial genomes shed light on interconnected biogeochemical processes in an aquifer system.</title>
        <authorList>
            <person name="Anantharaman K."/>
            <person name="Brown C.T."/>
            <person name="Hug L.A."/>
            <person name="Sharon I."/>
            <person name="Castelle C.J."/>
            <person name="Probst A.J."/>
            <person name="Thomas B.C."/>
            <person name="Singh A."/>
            <person name="Wilkins M.J."/>
            <person name="Karaoz U."/>
            <person name="Brodie E.L."/>
            <person name="Williams K.H."/>
            <person name="Hubbard S.S."/>
            <person name="Banfield J.F."/>
        </authorList>
    </citation>
    <scope>NUCLEOTIDE SEQUENCE [LARGE SCALE GENOMIC DNA]</scope>
</reference>
<comment type="caution">
    <text evidence="1">The sequence shown here is derived from an EMBL/GenBank/DDBJ whole genome shotgun (WGS) entry which is preliminary data.</text>
</comment>
<organism evidence="1 2">
    <name type="scientific">Candidatus Solincola sediminis</name>
    <dbReference type="NCBI Taxonomy" id="1797199"/>
    <lineage>
        <taxon>Bacteria</taxon>
        <taxon>Bacillati</taxon>
        <taxon>Actinomycetota</taxon>
        <taxon>Candidatus Geothermincolia</taxon>
        <taxon>Candidatus Geothermincolales</taxon>
        <taxon>Candidatus Geothermincolaceae</taxon>
        <taxon>Candidatus Solincola</taxon>
    </lineage>
</organism>